<name>A0A6P7PUV1_BETSP</name>
<dbReference type="PANTHER" id="PTHR46636">
    <property type="entry name" value="CDK2-ASSOCIATED AND CULLIN DOMAIN-CONTAINING PROTEIN 1"/>
    <property type="match status" value="1"/>
</dbReference>
<dbReference type="GeneID" id="114870669"/>
<dbReference type="Gene3D" id="1.20.1310.10">
    <property type="entry name" value="Cullin Repeats"/>
    <property type="match status" value="1"/>
</dbReference>
<dbReference type="InterPro" id="IPR016159">
    <property type="entry name" value="Cullin_repeat-like_dom_sf"/>
</dbReference>
<dbReference type="GO" id="GO:0031625">
    <property type="term" value="F:ubiquitin protein ligase binding"/>
    <property type="evidence" value="ECO:0007669"/>
    <property type="project" value="InterPro"/>
</dbReference>
<accession>A0A6P7PUV1</accession>
<protein>
    <submittedName>
        <fullName evidence="5">CDK2-associated and cullin domain-containing protein 1 isoform X1</fullName>
    </submittedName>
</protein>
<dbReference type="PANTHER" id="PTHR46636:SF1">
    <property type="entry name" value="CDK2-ASSOCIATED AND CULLIN DOMAIN-CONTAINING PROTEIN 1"/>
    <property type="match status" value="1"/>
</dbReference>
<dbReference type="OrthoDB" id="8172509at2759"/>
<sequence>MTTTTTTVRAAAKSARVSVVSCRRCQRSHKPSVRRCPRANRTLGGRSCGPVEHAGQSSWTRTRAARAAKSARATARLRRPPSRGNSPWTLPPSSVRSHEGSLYYRADCFAAVPASLCHAVLNAMAVDDYRKNHWPELEKAIDRLLIQNSTDHIAVSYAQIYGYIYKCVCQQHSELLYNDLKSKISSHLQQVSAQLQDSPPESFIENFNTALTQYTASLQCIVPVFMYLNKFYIESKLNRDLGEDLMKLFADHVAEKHVKVLMPLLIKAHSMPFQVQPSTMASVVKGLYSLRPEWAQLAPALFSGFIPQINPPAVESLLSDYAAHDQKLQMELSMNGFPRGDQSRKRASDDS</sequence>
<evidence type="ECO:0000259" key="3">
    <source>
        <dbReference type="Pfam" id="PF00888"/>
    </source>
</evidence>
<evidence type="ECO:0000313" key="5">
    <source>
        <dbReference type="RefSeq" id="XP_029031468.1"/>
    </source>
</evidence>
<dbReference type="Pfam" id="PF00888">
    <property type="entry name" value="Cullin"/>
    <property type="match status" value="1"/>
</dbReference>
<evidence type="ECO:0000313" key="4">
    <source>
        <dbReference type="Proteomes" id="UP000515150"/>
    </source>
</evidence>
<comment type="similarity">
    <text evidence="1">Belongs to the cullin family.</text>
</comment>
<dbReference type="InParanoid" id="A0A6P7PUV1"/>
<proteinExistence type="inferred from homology"/>
<dbReference type="CTD" id="143384"/>
<keyword evidence="4" id="KW-1185">Reference proteome</keyword>
<dbReference type="GO" id="GO:0019901">
    <property type="term" value="F:protein kinase binding"/>
    <property type="evidence" value="ECO:0007669"/>
    <property type="project" value="TreeGrafter"/>
</dbReference>
<reference evidence="5" key="1">
    <citation type="submission" date="2025-08" db="UniProtKB">
        <authorList>
            <consortium name="RefSeq"/>
        </authorList>
    </citation>
    <scope>IDENTIFICATION</scope>
</reference>
<dbReference type="RefSeq" id="XP_029031468.1">
    <property type="nucleotide sequence ID" value="XM_029175635.2"/>
</dbReference>
<dbReference type="Proteomes" id="UP000515150">
    <property type="component" value="Chromosome 15"/>
</dbReference>
<dbReference type="InterPro" id="IPR042652">
    <property type="entry name" value="CACUL1"/>
</dbReference>
<feature type="domain" description="Cullin N-terminal" evidence="3">
    <location>
        <begin position="134"/>
        <end position="263"/>
    </location>
</feature>
<dbReference type="SUPFAM" id="SSF74788">
    <property type="entry name" value="Cullin repeat-like"/>
    <property type="match status" value="1"/>
</dbReference>
<dbReference type="GO" id="GO:0000082">
    <property type="term" value="P:G1/S transition of mitotic cell cycle"/>
    <property type="evidence" value="ECO:0007669"/>
    <property type="project" value="TreeGrafter"/>
</dbReference>
<organism evidence="4 5">
    <name type="scientific">Betta splendens</name>
    <name type="common">Siamese fighting fish</name>
    <dbReference type="NCBI Taxonomy" id="158456"/>
    <lineage>
        <taxon>Eukaryota</taxon>
        <taxon>Metazoa</taxon>
        <taxon>Chordata</taxon>
        <taxon>Craniata</taxon>
        <taxon>Vertebrata</taxon>
        <taxon>Euteleostomi</taxon>
        <taxon>Actinopterygii</taxon>
        <taxon>Neopterygii</taxon>
        <taxon>Teleostei</taxon>
        <taxon>Neoteleostei</taxon>
        <taxon>Acanthomorphata</taxon>
        <taxon>Anabantaria</taxon>
        <taxon>Anabantiformes</taxon>
        <taxon>Anabantoidei</taxon>
        <taxon>Osphronemidae</taxon>
        <taxon>Betta</taxon>
    </lineage>
</organism>
<dbReference type="GO" id="GO:0006511">
    <property type="term" value="P:ubiquitin-dependent protein catabolic process"/>
    <property type="evidence" value="ECO:0007669"/>
    <property type="project" value="InterPro"/>
</dbReference>
<dbReference type="AlphaFoldDB" id="A0A6P7PUV1"/>
<gene>
    <name evidence="5" type="primary">cacul1</name>
</gene>
<evidence type="ECO:0000256" key="2">
    <source>
        <dbReference type="SAM" id="MobiDB-lite"/>
    </source>
</evidence>
<feature type="region of interest" description="Disordered" evidence="2">
    <location>
        <begin position="71"/>
        <end position="93"/>
    </location>
</feature>
<feature type="compositionally biased region" description="Polar residues" evidence="2">
    <location>
        <begin position="83"/>
        <end position="93"/>
    </location>
</feature>
<evidence type="ECO:0000256" key="1">
    <source>
        <dbReference type="ARBA" id="ARBA00006019"/>
    </source>
</evidence>
<dbReference type="KEGG" id="bspl:114870669"/>
<dbReference type="InterPro" id="IPR001373">
    <property type="entry name" value="Cullin_N"/>
</dbReference>